<dbReference type="Gene3D" id="2.60.120.1440">
    <property type="match status" value="1"/>
</dbReference>
<dbReference type="Pfam" id="PF04773">
    <property type="entry name" value="FecR"/>
    <property type="match status" value="1"/>
</dbReference>
<evidence type="ECO:0000259" key="2">
    <source>
        <dbReference type="Pfam" id="PF04773"/>
    </source>
</evidence>
<organism evidence="4 5">
    <name type="scientific">Azomonas macrocytogenes</name>
    <name type="common">Azotobacter macrocytogenes</name>
    <dbReference type="NCBI Taxonomy" id="69962"/>
    <lineage>
        <taxon>Bacteria</taxon>
        <taxon>Pseudomonadati</taxon>
        <taxon>Pseudomonadota</taxon>
        <taxon>Gammaproteobacteria</taxon>
        <taxon>Pseudomonadales</taxon>
        <taxon>Pseudomonadaceae</taxon>
        <taxon>Azomonas</taxon>
    </lineage>
</organism>
<dbReference type="PANTHER" id="PTHR30273:SF2">
    <property type="entry name" value="PROTEIN FECR"/>
    <property type="match status" value="1"/>
</dbReference>
<keyword evidence="1 4" id="KW-0812">Transmembrane</keyword>
<keyword evidence="1" id="KW-1133">Transmembrane helix</keyword>
<reference evidence="4 5" key="1">
    <citation type="submission" date="2020-08" db="EMBL/GenBank/DDBJ databases">
        <title>Genomic Encyclopedia of Type Strains, Phase III (KMG-III): the genomes of soil and plant-associated and newly described type strains.</title>
        <authorList>
            <person name="Whitman W."/>
        </authorList>
    </citation>
    <scope>NUCLEOTIDE SEQUENCE [LARGE SCALE GENOMIC DNA]</scope>
    <source>
        <strain evidence="4 5">CECT 4462</strain>
    </source>
</reference>
<comment type="caution">
    <text evidence="4">The sequence shown here is derived from an EMBL/GenBank/DDBJ whole genome shotgun (WGS) entry which is preliminary data.</text>
</comment>
<dbReference type="PANTHER" id="PTHR30273">
    <property type="entry name" value="PERIPLASMIC SIGNAL SENSOR AND SIGMA FACTOR ACTIVATOR FECR-RELATED"/>
    <property type="match status" value="1"/>
</dbReference>
<dbReference type="PIRSF" id="PIRSF018266">
    <property type="entry name" value="FecR"/>
    <property type="match status" value="1"/>
</dbReference>
<feature type="domain" description="FecR protein" evidence="2">
    <location>
        <begin position="113"/>
        <end position="204"/>
    </location>
</feature>
<dbReference type="Pfam" id="PF16220">
    <property type="entry name" value="DUF4880"/>
    <property type="match status" value="1"/>
</dbReference>
<dbReference type="Proteomes" id="UP000549250">
    <property type="component" value="Unassembled WGS sequence"/>
</dbReference>
<feature type="domain" description="FecR N-terminal" evidence="3">
    <location>
        <begin position="16"/>
        <end position="57"/>
    </location>
</feature>
<accession>A0A839T387</accession>
<dbReference type="RefSeq" id="WP_183166410.1">
    <property type="nucleotide sequence ID" value="NZ_JACHXI010000007.1"/>
</dbReference>
<dbReference type="InterPro" id="IPR032623">
    <property type="entry name" value="FecR_N"/>
</dbReference>
<name>A0A839T387_AZOMA</name>
<evidence type="ECO:0000313" key="5">
    <source>
        <dbReference type="Proteomes" id="UP000549250"/>
    </source>
</evidence>
<dbReference type="InterPro" id="IPR012373">
    <property type="entry name" value="Ferrdict_sens_TM"/>
</dbReference>
<keyword evidence="1" id="KW-0472">Membrane</keyword>
<evidence type="ECO:0000256" key="1">
    <source>
        <dbReference type="SAM" id="Phobius"/>
    </source>
</evidence>
<gene>
    <name evidence="4" type="ORF">FHR87_001865</name>
</gene>
<evidence type="ECO:0000259" key="3">
    <source>
        <dbReference type="Pfam" id="PF16220"/>
    </source>
</evidence>
<dbReference type="InterPro" id="IPR006860">
    <property type="entry name" value="FecR"/>
</dbReference>
<proteinExistence type="predicted"/>
<dbReference type="AlphaFoldDB" id="A0A839T387"/>
<protein>
    <submittedName>
        <fullName evidence="4">Transmembrane sensor</fullName>
    </submittedName>
</protein>
<dbReference type="EMBL" id="JACHXI010000007">
    <property type="protein sequence ID" value="MBB3103469.1"/>
    <property type="molecule type" value="Genomic_DNA"/>
</dbReference>
<sequence>MHHPRNNDNDDALFAEATYWHFRLQAEDVTPAERAACSAWIASGAAHEQAWSEVQNLLGALHEPARQLHAGEPRRSVRKRRTALARWASAAVLVLAVALGFSQTPWYDRLGADYVTSIGELRLVELADGSRLHLNTDSAVQVDLADGERQVWLMRGEVWFDVANDHDRPFVVHSADGWARVRSTRFSMARLDGETRIKAADGQVDVSSGDGAPPVSLKAGESVRYQGQYLAAIETFDRHTDFAWLQRQLVFRQQPLAKVVAELNRYWPGHIFIVDEALRTHVVSGVFEIDKPEAVFKALEHTLGLRVERYTSYLQLLRERTVSS</sequence>
<dbReference type="GO" id="GO:0016989">
    <property type="term" value="F:sigma factor antagonist activity"/>
    <property type="evidence" value="ECO:0007669"/>
    <property type="project" value="TreeGrafter"/>
</dbReference>
<dbReference type="Gene3D" id="3.55.50.30">
    <property type="match status" value="1"/>
</dbReference>
<evidence type="ECO:0000313" key="4">
    <source>
        <dbReference type="EMBL" id="MBB3103469.1"/>
    </source>
</evidence>
<keyword evidence="5" id="KW-1185">Reference proteome</keyword>
<feature type="transmembrane region" description="Helical" evidence="1">
    <location>
        <begin position="83"/>
        <end position="101"/>
    </location>
</feature>